<dbReference type="InterPro" id="IPR018247">
    <property type="entry name" value="EF_Hand_1_Ca_BS"/>
</dbReference>
<gene>
    <name evidence="4" type="ORF">HAND00432_LOCUS2222</name>
</gene>
<feature type="compositionally biased region" description="Low complexity" evidence="2">
    <location>
        <begin position="153"/>
        <end position="163"/>
    </location>
</feature>
<feature type="domain" description="EF-hand" evidence="3">
    <location>
        <begin position="210"/>
        <end position="245"/>
    </location>
</feature>
<reference evidence="4" key="1">
    <citation type="submission" date="2021-01" db="EMBL/GenBank/DDBJ databases">
        <authorList>
            <person name="Corre E."/>
            <person name="Pelletier E."/>
            <person name="Niang G."/>
            <person name="Scheremetjew M."/>
            <person name="Finn R."/>
            <person name="Kale V."/>
            <person name="Holt S."/>
            <person name="Cochrane G."/>
            <person name="Meng A."/>
            <person name="Brown T."/>
            <person name="Cohen L."/>
        </authorList>
    </citation>
    <scope>NUCLEOTIDE SEQUENCE</scope>
    <source>
        <strain evidence="4">CCMP644</strain>
    </source>
</reference>
<dbReference type="CDD" id="cd00051">
    <property type="entry name" value="EFh"/>
    <property type="match status" value="1"/>
</dbReference>
<dbReference type="AlphaFoldDB" id="A0A7S1DH40"/>
<dbReference type="EMBL" id="HBFX01003535">
    <property type="protein sequence ID" value="CAD8947704.1"/>
    <property type="molecule type" value="Transcribed_RNA"/>
</dbReference>
<feature type="compositionally biased region" description="Basic and acidic residues" evidence="2">
    <location>
        <begin position="171"/>
        <end position="181"/>
    </location>
</feature>
<feature type="compositionally biased region" description="Polar residues" evidence="2">
    <location>
        <begin position="13"/>
        <end position="24"/>
    </location>
</feature>
<keyword evidence="1" id="KW-0106">Calcium</keyword>
<dbReference type="InterPro" id="IPR011992">
    <property type="entry name" value="EF-hand-dom_pair"/>
</dbReference>
<organism evidence="4">
    <name type="scientific">Hemiselmis andersenii</name>
    <name type="common">Cryptophyte alga</name>
    <dbReference type="NCBI Taxonomy" id="464988"/>
    <lineage>
        <taxon>Eukaryota</taxon>
        <taxon>Cryptophyceae</taxon>
        <taxon>Cryptomonadales</taxon>
        <taxon>Hemiselmidaceae</taxon>
        <taxon>Hemiselmis</taxon>
    </lineage>
</organism>
<protein>
    <recommendedName>
        <fullName evidence="3">EF-hand domain-containing protein</fullName>
    </recommendedName>
</protein>
<dbReference type="GO" id="GO:0005509">
    <property type="term" value="F:calcium ion binding"/>
    <property type="evidence" value="ECO:0007669"/>
    <property type="project" value="InterPro"/>
</dbReference>
<feature type="compositionally biased region" description="Low complexity" evidence="2">
    <location>
        <begin position="134"/>
        <end position="143"/>
    </location>
</feature>
<dbReference type="Gene3D" id="1.10.238.10">
    <property type="entry name" value="EF-hand"/>
    <property type="match status" value="1"/>
</dbReference>
<evidence type="ECO:0000259" key="3">
    <source>
        <dbReference type="PROSITE" id="PS50222"/>
    </source>
</evidence>
<proteinExistence type="predicted"/>
<accession>A0A7S1DH40</accession>
<sequence>MVAKQQRVGGGMTNTMQAQQQQLTSPSPRPSPRPSPHAMGADAPPSRPASSNRRPHTSRSEGERGGSRAGTGTPRVMTASSRGSGSGGAFPAAPGMYGGGVPGSRGSTARSRKDELFGTGGGLQGASPKPPRSRPASAPSRSSSRAEERAETARSGASSSRGSTEVFDEVVADHDRERELRPTTASSEASSVVEGKLVQFQKSFRDKNSTKFHNLQEAFRNSDTNKNGVLGAEEIAHAMRALDIPVDKPVIHRLLARAEGKDGLSFQEFRDQLWIDDRMTTVVDERKNARAGSKGDNAGQKYLWTPLKNPSHFVGTLNDTLEVDTIEAGTIRHRLDGNFSSVQYDILALDENRRGIHPSVRIPVKQRVALFDPPPPLGRRVAYDRGDCPYDVVNLNDGLPGMQRSEASMRSSRFQAPVRLVTFARVHNGEYPTQQAHMLTKTFV</sequence>
<evidence type="ECO:0000313" key="4">
    <source>
        <dbReference type="EMBL" id="CAD8947704.1"/>
    </source>
</evidence>
<dbReference type="PROSITE" id="PS50222">
    <property type="entry name" value="EF_HAND_2"/>
    <property type="match status" value="1"/>
</dbReference>
<evidence type="ECO:0000256" key="2">
    <source>
        <dbReference type="SAM" id="MobiDB-lite"/>
    </source>
</evidence>
<feature type="region of interest" description="Disordered" evidence="2">
    <location>
        <begin position="1"/>
        <end position="192"/>
    </location>
</feature>
<feature type="compositionally biased region" description="Low complexity" evidence="2">
    <location>
        <begin position="79"/>
        <end position="95"/>
    </location>
</feature>
<dbReference type="InterPro" id="IPR002048">
    <property type="entry name" value="EF_hand_dom"/>
</dbReference>
<dbReference type="PROSITE" id="PS00018">
    <property type="entry name" value="EF_HAND_1"/>
    <property type="match status" value="1"/>
</dbReference>
<evidence type="ECO:0000256" key="1">
    <source>
        <dbReference type="ARBA" id="ARBA00022837"/>
    </source>
</evidence>
<dbReference type="SUPFAM" id="SSF47473">
    <property type="entry name" value="EF-hand"/>
    <property type="match status" value="1"/>
</dbReference>
<name>A0A7S1DH40_HEMAN</name>
<feature type="compositionally biased region" description="Low complexity" evidence="2">
    <location>
        <begin position="41"/>
        <end position="52"/>
    </location>
</feature>